<dbReference type="InterPro" id="IPR015943">
    <property type="entry name" value="WD40/YVTN_repeat-like_dom_sf"/>
</dbReference>
<dbReference type="AlphaFoldDB" id="A0A6J4VE16"/>
<dbReference type="InterPro" id="IPR052025">
    <property type="entry name" value="Xyloglucanase_GH74"/>
</dbReference>
<dbReference type="PANTHER" id="PTHR43739">
    <property type="entry name" value="XYLOGLUCANASE (EUROFUNG)"/>
    <property type="match status" value="1"/>
</dbReference>
<organism evidence="1">
    <name type="scientific">uncultured Thermomicrobiales bacterium</name>
    <dbReference type="NCBI Taxonomy" id="1645740"/>
    <lineage>
        <taxon>Bacteria</taxon>
        <taxon>Pseudomonadati</taxon>
        <taxon>Thermomicrobiota</taxon>
        <taxon>Thermomicrobia</taxon>
        <taxon>Thermomicrobiales</taxon>
        <taxon>environmental samples</taxon>
    </lineage>
</organism>
<dbReference type="EMBL" id="CADCWM010000663">
    <property type="protein sequence ID" value="CAA9574946.1"/>
    <property type="molecule type" value="Genomic_DNA"/>
</dbReference>
<dbReference type="SUPFAM" id="SSF110296">
    <property type="entry name" value="Oligoxyloglucan reducing end-specific cellobiohydrolase"/>
    <property type="match status" value="1"/>
</dbReference>
<accession>A0A6J4VE16</accession>
<reference evidence="1" key="1">
    <citation type="submission" date="2020-02" db="EMBL/GenBank/DDBJ databases">
        <authorList>
            <person name="Meier V. D."/>
        </authorList>
    </citation>
    <scope>NUCLEOTIDE SEQUENCE</scope>
    <source>
        <strain evidence="1">AVDCRST_MAG88</strain>
    </source>
</reference>
<proteinExistence type="predicted"/>
<dbReference type="Gene3D" id="2.130.10.10">
    <property type="entry name" value="YVTN repeat-like/Quinoprotein amine dehydrogenase"/>
    <property type="match status" value="1"/>
</dbReference>
<dbReference type="GO" id="GO:0010411">
    <property type="term" value="P:xyloglucan metabolic process"/>
    <property type="evidence" value="ECO:0007669"/>
    <property type="project" value="TreeGrafter"/>
</dbReference>
<dbReference type="PANTHER" id="PTHR43739:SF5">
    <property type="entry name" value="EXO-ALPHA-SIALIDASE"/>
    <property type="match status" value="1"/>
</dbReference>
<name>A0A6J4VE16_9BACT</name>
<evidence type="ECO:0000313" key="1">
    <source>
        <dbReference type="EMBL" id="CAA9574946.1"/>
    </source>
</evidence>
<gene>
    <name evidence="1" type="ORF">AVDCRST_MAG88-2726</name>
</gene>
<protein>
    <submittedName>
        <fullName evidence="1">GH74</fullName>
    </submittedName>
</protein>
<sequence length="338" mass="36230">MANIMVGGSQGIAMLQEQPQGWELWERTDPEWAGRRVWSLAQVPGAILAGTDAGLLRSVDGGTSWETVLPGDVRVVAPDPADPRRLFAGLQPAGAWRSDDGGATWCELTGLGSAEERAGWHLPGATPLETVPLARVNAFAFDPAEPAVVYAGIEIGGIYRSDDGGDSWRACNEGLSSLDVHRLVPHPLEPETIFAATETGVYRSVDRGASWKGLPFETGAGYTRALLALAPDAADDRFVLLAGPAEVDPWGWAEEADGARCRLVRSVDDGATWRPLTFGLPDFFEGLIATIVADPADPHSLVLGSWDGRVFASRDRGLNWTQIAEGLDEVWALLPLEE</sequence>